<accession>A0A6P7U4U5</accession>
<evidence type="ECO:0000313" key="1">
    <source>
        <dbReference type="Proteomes" id="UP000515154"/>
    </source>
</evidence>
<name>A0A6P7U4U5_9MOLL</name>
<protein>
    <submittedName>
        <fullName evidence="2">Zinc finger BED domain-containing protein 5-like</fullName>
    </submittedName>
</protein>
<dbReference type="Proteomes" id="UP000515154">
    <property type="component" value="Unplaced"/>
</dbReference>
<proteinExistence type="predicted"/>
<dbReference type="AlphaFoldDB" id="A0A6P7U4U5"/>
<gene>
    <name evidence="2" type="primary">LOC115230533</name>
</gene>
<sequence length="204" mass="23142">MHFSLRDKKSSYFKNMLKSQETQSATFVKHFTFLRALEASYLVAELISKNRKNHTIGEKLILPACKIIVSKILGEEATKQIDNIPLSNSTISRRLQDISENIEKFVNGKLIHSNFSIQVDESTDFCSESHVIVFVRFVNDNAIEEHFLGCKQINCTTKGEDIFNLVSTYFEQNNISWKNCVGICTDGAPSMVGSRICRFCKTGK</sequence>
<dbReference type="PANTHER" id="PTHR45913">
    <property type="entry name" value="EPM2A-INTERACTING PROTEIN 1"/>
    <property type="match status" value="1"/>
</dbReference>
<evidence type="ECO:0000313" key="2">
    <source>
        <dbReference type="RefSeq" id="XP_029656547.1"/>
    </source>
</evidence>
<dbReference type="RefSeq" id="XP_029656547.1">
    <property type="nucleotide sequence ID" value="XM_029800687.1"/>
</dbReference>
<dbReference type="PANTHER" id="PTHR45913:SF19">
    <property type="entry name" value="LOW QUALITY PROTEIN: ZINC FINGER BED DOMAIN-CONTAINING PROTEIN 5-LIKE"/>
    <property type="match status" value="1"/>
</dbReference>
<keyword evidence="1" id="KW-1185">Reference proteome</keyword>
<organism evidence="1 2">
    <name type="scientific">Octopus sinensis</name>
    <name type="common">East Asian common octopus</name>
    <dbReference type="NCBI Taxonomy" id="2607531"/>
    <lineage>
        <taxon>Eukaryota</taxon>
        <taxon>Metazoa</taxon>
        <taxon>Spiralia</taxon>
        <taxon>Lophotrochozoa</taxon>
        <taxon>Mollusca</taxon>
        <taxon>Cephalopoda</taxon>
        <taxon>Coleoidea</taxon>
        <taxon>Octopodiformes</taxon>
        <taxon>Octopoda</taxon>
        <taxon>Incirrata</taxon>
        <taxon>Octopodidae</taxon>
        <taxon>Octopus</taxon>
    </lineage>
</organism>
<dbReference type="KEGG" id="osn:115230533"/>
<reference evidence="2" key="1">
    <citation type="submission" date="2025-08" db="UniProtKB">
        <authorList>
            <consortium name="RefSeq"/>
        </authorList>
    </citation>
    <scope>IDENTIFICATION</scope>
</reference>